<dbReference type="PANTHER" id="PTHR37291:SF1">
    <property type="entry name" value="TYPE IV METHYL-DIRECTED RESTRICTION ENZYME ECOKMCRB SUBUNIT"/>
    <property type="match status" value="1"/>
</dbReference>
<dbReference type="InterPro" id="IPR011704">
    <property type="entry name" value="ATPase_dyneun-rel_AAA"/>
</dbReference>
<name>A0A5U9KP25_SALNE</name>
<dbReference type="SUPFAM" id="SSF52540">
    <property type="entry name" value="P-loop containing nucleoside triphosphate hydrolases"/>
    <property type="match status" value="1"/>
</dbReference>
<dbReference type="InterPro" id="IPR027417">
    <property type="entry name" value="P-loop_NTPase"/>
</dbReference>
<comment type="caution">
    <text evidence="2">The sequence shown here is derived from an EMBL/GenBank/DDBJ whole genome shotgun (WGS) entry which is preliminary data.</text>
</comment>
<gene>
    <name evidence="2" type="ORF">DRY71_09285</name>
</gene>
<dbReference type="AlphaFoldDB" id="A0A5U9KP25"/>
<sequence>MYNKNINDFIIDCSNLSSSMSVSYSQVAPSFVFSNTGRRNSVKFFSITLPQLISVLKDIESNIDEFINFNTYNESTWRNLFEVNIKDAVVNTLSTTQTLPLFSLINKVVTIANDDGKNYSEKTMQISKESLRNTINYLETQIPDNNEYILELSKYSEHSKLIESVNKIFYGAPGTGKSHRINEILGSSKYIRTVFYPDMLYSDFVGSLRPRTIEDSEGNKKVVYEYRAGPFLRALILALNSKEENVYLVIEEINRASASAVFGELFQLLDRNEYGESKYEIDIIDPDMLDYINERVDDNLSSLRIPRNLSILATMNSSDQAVMPMDTAFKRRWQFEYLLIDYSNATKGEIPINIYNDEANIETINITWGDFSKILNDELKELNVPEDRLFGHRFLDDNELKTKEKANDTVAGKLLVYLWDDVLRHGKKSLIFRTEEFKTFGELHNAFLSGKPIFNDTIEEKLKFSNCRFK</sequence>
<proteinExistence type="predicted"/>
<dbReference type="Proteomes" id="UP000839726">
    <property type="component" value="Unassembled WGS sequence"/>
</dbReference>
<protein>
    <submittedName>
        <fullName evidence="2">Type II restriction endonuclease subunit R</fullName>
    </submittedName>
</protein>
<keyword evidence="2" id="KW-0540">Nuclease</keyword>
<dbReference type="PANTHER" id="PTHR37291">
    <property type="entry name" value="5-METHYLCYTOSINE-SPECIFIC RESTRICTION ENZYME B"/>
    <property type="match status" value="1"/>
</dbReference>
<dbReference type="Pfam" id="PF07728">
    <property type="entry name" value="AAA_5"/>
    <property type="match status" value="1"/>
</dbReference>
<dbReference type="GO" id="GO:0004519">
    <property type="term" value="F:endonuclease activity"/>
    <property type="evidence" value="ECO:0007669"/>
    <property type="project" value="UniProtKB-KW"/>
</dbReference>
<feature type="domain" description="ATPase dynein-related AAA" evidence="1">
    <location>
        <begin position="168"/>
        <end position="332"/>
    </location>
</feature>
<keyword evidence="2" id="KW-0255">Endonuclease</keyword>
<dbReference type="InterPro" id="IPR052934">
    <property type="entry name" value="Methyl-DNA_Rec/Restrict_Enz"/>
</dbReference>
<dbReference type="GO" id="GO:0005524">
    <property type="term" value="F:ATP binding"/>
    <property type="evidence" value="ECO:0007669"/>
    <property type="project" value="InterPro"/>
</dbReference>
<reference evidence="2" key="1">
    <citation type="submission" date="2018-07" db="EMBL/GenBank/DDBJ databases">
        <authorList>
            <person name="Ashton P.M."/>
            <person name="Dallman T."/>
            <person name="Nair S."/>
            <person name="De Pinna E."/>
            <person name="Peters T."/>
            <person name="Grant K."/>
        </authorList>
    </citation>
    <scope>NUCLEOTIDE SEQUENCE [LARGE SCALE GENOMIC DNA]</scope>
    <source>
        <strain evidence="2">436933</strain>
    </source>
</reference>
<dbReference type="Gene3D" id="3.40.50.300">
    <property type="entry name" value="P-loop containing nucleotide triphosphate hydrolases"/>
    <property type="match status" value="1"/>
</dbReference>
<dbReference type="EMBL" id="AAGUYM010000008">
    <property type="protein sequence ID" value="EBS2692949.1"/>
    <property type="molecule type" value="Genomic_DNA"/>
</dbReference>
<evidence type="ECO:0000259" key="1">
    <source>
        <dbReference type="Pfam" id="PF07728"/>
    </source>
</evidence>
<accession>A0A5U9KP25</accession>
<organism evidence="2">
    <name type="scientific">Salmonella newport</name>
    <dbReference type="NCBI Taxonomy" id="108619"/>
    <lineage>
        <taxon>Bacteria</taxon>
        <taxon>Pseudomonadati</taxon>
        <taxon>Pseudomonadota</taxon>
        <taxon>Gammaproteobacteria</taxon>
        <taxon>Enterobacterales</taxon>
        <taxon>Enterobacteriaceae</taxon>
        <taxon>Salmonella</taxon>
    </lineage>
</organism>
<keyword evidence="2" id="KW-0378">Hydrolase</keyword>
<dbReference type="GO" id="GO:0016887">
    <property type="term" value="F:ATP hydrolysis activity"/>
    <property type="evidence" value="ECO:0007669"/>
    <property type="project" value="InterPro"/>
</dbReference>
<evidence type="ECO:0000313" key="2">
    <source>
        <dbReference type="EMBL" id="EBS2692949.1"/>
    </source>
</evidence>